<feature type="transmembrane region" description="Helical" evidence="5">
    <location>
        <begin position="37"/>
        <end position="54"/>
    </location>
</feature>
<organism evidence="7">
    <name type="scientific">Corethron hystrix</name>
    <dbReference type="NCBI Taxonomy" id="216773"/>
    <lineage>
        <taxon>Eukaryota</taxon>
        <taxon>Sar</taxon>
        <taxon>Stramenopiles</taxon>
        <taxon>Ochrophyta</taxon>
        <taxon>Bacillariophyta</taxon>
        <taxon>Coscinodiscophyceae</taxon>
        <taxon>Corethrophycidae</taxon>
        <taxon>Corethrales</taxon>
        <taxon>Corethraceae</taxon>
        <taxon>Corethron</taxon>
    </lineage>
</organism>
<dbReference type="GO" id="GO:0071709">
    <property type="term" value="P:membrane assembly"/>
    <property type="evidence" value="ECO:0007669"/>
    <property type="project" value="TreeGrafter"/>
</dbReference>
<sequence>MCKPKALINETNVSSLSSMTRTRLLLTSKSFEFRPNLSSTILTSCFAVAVLFIIEHAVRLCLRHAAHFHPLLGNELNRFILSRHIGTDAVGLFAVAFLGVNNRHILSELRDGFFCRKKVSAAFENRLFTYHGGAHQILLFFTAYQIKNMYDSIIWNDGPEFIAHHVLAGLTSFGGMYPGGLHFYSIFFMGISEISTFILVILANFDDEHGLKGLGDAFPLTRMTIGFLFVVFFILCRVVMWPYFAYYCVGDINKAFKNESPMLAGRKIYFRFIYFSLSLLTLLQVVWLREIILLGKEEIEKFLR</sequence>
<accession>A0A7S1BYG4</accession>
<keyword evidence="4 5" id="KW-0472">Membrane</keyword>
<keyword evidence="2 5" id="KW-0812">Transmembrane</keyword>
<evidence type="ECO:0000313" key="7">
    <source>
        <dbReference type="EMBL" id="CAD8899923.1"/>
    </source>
</evidence>
<protein>
    <recommendedName>
        <fullName evidence="6">TLC domain-containing protein</fullName>
    </recommendedName>
</protein>
<feature type="transmembrane region" description="Helical" evidence="5">
    <location>
        <begin position="225"/>
        <end position="247"/>
    </location>
</feature>
<dbReference type="EMBL" id="HBFR01037247">
    <property type="protein sequence ID" value="CAD8899923.1"/>
    <property type="molecule type" value="Transcribed_RNA"/>
</dbReference>
<evidence type="ECO:0000256" key="3">
    <source>
        <dbReference type="ARBA" id="ARBA00022989"/>
    </source>
</evidence>
<name>A0A7S1BYG4_9STRA</name>
<dbReference type="PANTHER" id="PTHR13439">
    <property type="entry name" value="CT120 PROTEIN"/>
    <property type="match status" value="1"/>
</dbReference>
<evidence type="ECO:0000256" key="1">
    <source>
        <dbReference type="ARBA" id="ARBA00004141"/>
    </source>
</evidence>
<evidence type="ECO:0000256" key="4">
    <source>
        <dbReference type="ARBA" id="ARBA00023136"/>
    </source>
</evidence>
<keyword evidence="3 5" id="KW-1133">Transmembrane helix</keyword>
<feature type="transmembrane region" description="Helical" evidence="5">
    <location>
        <begin position="268"/>
        <end position="287"/>
    </location>
</feature>
<reference evidence="7" key="1">
    <citation type="submission" date="2021-01" db="EMBL/GenBank/DDBJ databases">
        <authorList>
            <person name="Corre E."/>
            <person name="Pelletier E."/>
            <person name="Niang G."/>
            <person name="Scheremetjew M."/>
            <person name="Finn R."/>
            <person name="Kale V."/>
            <person name="Holt S."/>
            <person name="Cochrane G."/>
            <person name="Meng A."/>
            <person name="Brown T."/>
            <person name="Cohen L."/>
        </authorList>
    </citation>
    <scope>NUCLEOTIDE SEQUENCE</scope>
    <source>
        <strain evidence="7">308</strain>
    </source>
</reference>
<dbReference type="Pfam" id="PF03798">
    <property type="entry name" value="TRAM_LAG1_CLN8"/>
    <property type="match status" value="1"/>
</dbReference>
<dbReference type="GO" id="GO:0097035">
    <property type="term" value="P:regulation of membrane lipid distribution"/>
    <property type="evidence" value="ECO:0007669"/>
    <property type="project" value="TreeGrafter"/>
</dbReference>
<dbReference type="InterPro" id="IPR050846">
    <property type="entry name" value="TLCD"/>
</dbReference>
<feature type="domain" description="TLC" evidence="6">
    <location>
        <begin position="124"/>
        <end position="292"/>
    </location>
</feature>
<feature type="transmembrane region" description="Helical" evidence="5">
    <location>
        <begin position="183"/>
        <end position="205"/>
    </location>
</feature>
<evidence type="ECO:0000256" key="5">
    <source>
        <dbReference type="SAM" id="Phobius"/>
    </source>
</evidence>
<dbReference type="GO" id="GO:0005886">
    <property type="term" value="C:plasma membrane"/>
    <property type="evidence" value="ECO:0007669"/>
    <property type="project" value="TreeGrafter"/>
</dbReference>
<comment type="subcellular location">
    <subcellularLocation>
        <location evidence="1">Membrane</location>
        <topology evidence="1">Multi-pass membrane protein</topology>
    </subcellularLocation>
</comment>
<dbReference type="GO" id="GO:0007009">
    <property type="term" value="P:plasma membrane organization"/>
    <property type="evidence" value="ECO:0007669"/>
    <property type="project" value="TreeGrafter"/>
</dbReference>
<dbReference type="AlphaFoldDB" id="A0A7S1BYG4"/>
<gene>
    <name evidence="7" type="ORF">CHYS00102_LOCUS27140</name>
</gene>
<dbReference type="GO" id="GO:0055091">
    <property type="term" value="P:phospholipid homeostasis"/>
    <property type="evidence" value="ECO:0007669"/>
    <property type="project" value="TreeGrafter"/>
</dbReference>
<dbReference type="PANTHER" id="PTHR13439:SF4">
    <property type="entry name" value="TLC DOMAIN-CONTAINING PROTEIN"/>
    <property type="match status" value="1"/>
</dbReference>
<evidence type="ECO:0000259" key="6">
    <source>
        <dbReference type="Pfam" id="PF03798"/>
    </source>
</evidence>
<proteinExistence type="predicted"/>
<dbReference type="InterPro" id="IPR006634">
    <property type="entry name" value="TLC-dom"/>
</dbReference>
<evidence type="ECO:0000256" key="2">
    <source>
        <dbReference type="ARBA" id="ARBA00022692"/>
    </source>
</evidence>